<dbReference type="InterPro" id="IPR008271">
    <property type="entry name" value="Ser/Thr_kinase_AS"/>
</dbReference>
<dbReference type="PROSITE" id="PS50011">
    <property type="entry name" value="PROTEIN_KINASE_DOM"/>
    <property type="match status" value="1"/>
</dbReference>
<dbReference type="GO" id="GO:0004674">
    <property type="term" value="F:protein serine/threonine kinase activity"/>
    <property type="evidence" value="ECO:0007669"/>
    <property type="project" value="TreeGrafter"/>
</dbReference>
<keyword evidence="6" id="KW-0812">Transmembrane</keyword>
<evidence type="ECO:0000313" key="8">
    <source>
        <dbReference type="EMBL" id="BBM86190.1"/>
    </source>
</evidence>
<proteinExistence type="predicted"/>
<dbReference type="Gene3D" id="1.10.510.10">
    <property type="entry name" value="Transferase(Phosphotransferase) domain 1"/>
    <property type="match status" value="1"/>
</dbReference>
<dbReference type="AlphaFoldDB" id="A0A5S9IS72"/>
<accession>A0A5S9IS72</accession>
<feature type="compositionally biased region" description="Polar residues" evidence="5">
    <location>
        <begin position="61"/>
        <end position="120"/>
    </location>
</feature>
<keyword evidence="1" id="KW-0808">Transferase</keyword>
<feature type="region of interest" description="Disordered" evidence="5">
    <location>
        <begin position="1"/>
        <end position="20"/>
    </location>
</feature>
<dbReference type="SUPFAM" id="SSF56112">
    <property type="entry name" value="Protein kinase-like (PK-like)"/>
    <property type="match status" value="1"/>
</dbReference>
<evidence type="ECO:0000256" key="1">
    <source>
        <dbReference type="ARBA" id="ARBA00022679"/>
    </source>
</evidence>
<dbReference type="KEGG" id="uam:UABAM_04576"/>
<reference evidence="8 9" key="1">
    <citation type="submission" date="2019-08" db="EMBL/GenBank/DDBJ databases">
        <title>Complete genome sequence of Candidatus Uab amorphum.</title>
        <authorList>
            <person name="Shiratori T."/>
            <person name="Suzuki S."/>
            <person name="Kakizawa Y."/>
            <person name="Ishida K."/>
        </authorList>
    </citation>
    <scope>NUCLEOTIDE SEQUENCE [LARGE SCALE GENOMIC DNA]</scope>
    <source>
        <strain evidence="8 9">SRT547</strain>
    </source>
</reference>
<dbReference type="OrthoDB" id="1039448at2"/>
<evidence type="ECO:0000256" key="5">
    <source>
        <dbReference type="SAM" id="MobiDB-lite"/>
    </source>
</evidence>
<evidence type="ECO:0000256" key="3">
    <source>
        <dbReference type="ARBA" id="ARBA00022777"/>
    </source>
</evidence>
<sequence length="1126" mass="128423">MDNEQDNSRKHTVHKSCKSQEVTFSQDITVFPEQQTFSGDGTIHSNSAPTDTFSDDRTIHSENLSPTDTFSGDGTIHSENLSPTDTFSGDGTIHSENLSPTNTFSDDGTIHSENLSPTDTFSDDGTIHSENLSPTDTFSHDSTISPEENSANNQSEIKKVWKDIIPEDQIGESNPDATYRSRNWGSGKNVSLNLPILTLAEDSKNKHSQVKQNKEMVVANRVAPDATDSSTRNYKMLEEIARGGMGVVFRGKQSSLQREVAIKKILGEENRIKKQKFVSESLVTAYLNHPNIVPVHELGENKNGEVFLTMKLVGGIEWKNLLHPKTSEERKLAQKYNVEKHLKVLLDVCNAIAYAHSKGIVHNDLKPSNVMIGEFGEVLVMDWGIAVDIRNQKENSVAVHKSAVKSPLGTPSYMSWELAKGSGKHIGPWTDVYLLGGILYHILMGTPPHRGGTMAALVAAVTGELPKFSEDIPEELQRICHKAMAVNIKNRYQNVDHMKKDIESYLSHQQSMTITNAAEKRLHDCQRKINFAESAIIRKQATPLYHKFSEAIFGFQQAIELWPNNKKALKEKQVAQLSLIELALKNEDLGLAIAQTNELKDGLQKFQLLQKIKSILKQNQQRDLRQQIIRYGLLAAVVIIIVTLATSSYWINQEKVKAQTATKLAEERNKKLIETQGEVRSLEEKRLRRNQFLTTVDKIERLLTNKKFAIAYNIFDDIDEDLQFQSYHKAIVALSDKMKYAVSEEVKKLWELGQKNISDHKFEQATAAFLQGQKNQQAYLPNKLRPFTMWLETSQKLQKVQAFVKDKQWKKALEGMGKIEKSLQEEIRYIQETSRLCNEKIWQEARAKVKLYVQRQNFVAAKNLLIAQQANRRFKKEIYTLQALHRLKKEIESKQWRVAVKRFKVAKTNAQSTTLQVSPFLEKAEKSIKAGLANIKEVKRKITVKQIFSKIDTSLQKRQWEKVDALLQKVQKLIKGSGEKIQLQKYQKLYPPVQFDVMSKRTKNEGWEVMRDVMHSQQPYFLLLNVSSSIQKNIYLYGYQKDSSGKWAQIFPNNPLFERPEPTQPTLSGTYFIPEMGKAFVLDDVVGDEFIYFFYSNTAIQNPLATLMKMLRRKDPRVIIQTFVHK</sequence>
<organism evidence="8 9">
    <name type="scientific">Uabimicrobium amorphum</name>
    <dbReference type="NCBI Taxonomy" id="2596890"/>
    <lineage>
        <taxon>Bacteria</taxon>
        <taxon>Pseudomonadati</taxon>
        <taxon>Planctomycetota</taxon>
        <taxon>Candidatus Uabimicrobiia</taxon>
        <taxon>Candidatus Uabimicrobiales</taxon>
        <taxon>Candidatus Uabimicrobiaceae</taxon>
        <taxon>Candidatus Uabimicrobium</taxon>
    </lineage>
</organism>
<keyword evidence="9" id="KW-1185">Reference proteome</keyword>
<keyword evidence="6" id="KW-0472">Membrane</keyword>
<keyword evidence="6" id="KW-1133">Transmembrane helix</keyword>
<dbReference type="EMBL" id="AP019860">
    <property type="protein sequence ID" value="BBM86190.1"/>
    <property type="molecule type" value="Genomic_DNA"/>
</dbReference>
<dbReference type="CDD" id="cd14014">
    <property type="entry name" value="STKc_PknB_like"/>
    <property type="match status" value="1"/>
</dbReference>
<dbReference type="Proteomes" id="UP000326354">
    <property type="component" value="Chromosome"/>
</dbReference>
<evidence type="ECO:0000313" key="9">
    <source>
        <dbReference type="Proteomes" id="UP000326354"/>
    </source>
</evidence>
<feature type="region of interest" description="Disordered" evidence="5">
    <location>
        <begin position="36"/>
        <end position="155"/>
    </location>
</feature>
<dbReference type="Gene3D" id="3.30.200.20">
    <property type="entry name" value="Phosphorylase Kinase, domain 1"/>
    <property type="match status" value="1"/>
</dbReference>
<gene>
    <name evidence="8" type="ORF">UABAM_04576</name>
</gene>
<evidence type="ECO:0000256" key="2">
    <source>
        <dbReference type="ARBA" id="ARBA00022741"/>
    </source>
</evidence>
<dbReference type="InterPro" id="IPR011009">
    <property type="entry name" value="Kinase-like_dom_sf"/>
</dbReference>
<evidence type="ECO:0000256" key="4">
    <source>
        <dbReference type="ARBA" id="ARBA00022840"/>
    </source>
</evidence>
<dbReference type="PANTHER" id="PTHR43289:SF6">
    <property type="entry name" value="SERINE_THREONINE-PROTEIN KINASE NEKL-3"/>
    <property type="match status" value="1"/>
</dbReference>
<evidence type="ECO:0000256" key="6">
    <source>
        <dbReference type="SAM" id="Phobius"/>
    </source>
</evidence>
<evidence type="ECO:0000259" key="7">
    <source>
        <dbReference type="PROSITE" id="PS50011"/>
    </source>
</evidence>
<dbReference type="PROSITE" id="PS00108">
    <property type="entry name" value="PROTEIN_KINASE_ST"/>
    <property type="match status" value="1"/>
</dbReference>
<feature type="compositionally biased region" description="Polar residues" evidence="5">
    <location>
        <begin position="128"/>
        <end position="155"/>
    </location>
</feature>
<dbReference type="PANTHER" id="PTHR43289">
    <property type="entry name" value="MITOGEN-ACTIVATED PROTEIN KINASE KINASE KINASE 20-RELATED"/>
    <property type="match status" value="1"/>
</dbReference>
<dbReference type="Pfam" id="PF00069">
    <property type="entry name" value="Pkinase"/>
    <property type="match status" value="1"/>
</dbReference>
<feature type="domain" description="Protein kinase" evidence="7">
    <location>
        <begin position="234"/>
        <end position="506"/>
    </location>
</feature>
<feature type="transmembrane region" description="Helical" evidence="6">
    <location>
        <begin position="628"/>
        <end position="651"/>
    </location>
</feature>
<dbReference type="RefSeq" id="WP_151970258.1">
    <property type="nucleotide sequence ID" value="NZ_AP019860.1"/>
</dbReference>
<dbReference type="GO" id="GO:0005524">
    <property type="term" value="F:ATP binding"/>
    <property type="evidence" value="ECO:0007669"/>
    <property type="project" value="UniProtKB-KW"/>
</dbReference>
<keyword evidence="2" id="KW-0547">Nucleotide-binding</keyword>
<name>A0A5S9IS72_UABAM</name>
<keyword evidence="4" id="KW-0067">ATP-binding</keyword>
<keyword evidence="3 8" id="KW-0418">Kinase</keyword>
<dbReference type="InterPro" id="IPR000719">
    <property type="entry name" value="Prot_kinase_dom"/>
</dbReference>
<dbReference type="SMART" id="SM00220">
    <property type="entry name" value="S_TKc"/>
    <property type="match status" value="1"/>
</dbReference>
<protein>
    <submittedName>
        <fullName evidence="8">Protein kinase</fullName>
    </submittedName>
</protein>
<feature type="compositionally biased region" description="Polar residues" evidence="5">
    <location>
        <begin position="36"/>
        <end position="52"/>
    </location>
</feature>